<evidence type="ECO:0000256" key="4">
    <source>
        <dbReference type="SAM" id="MobiDB-lite"/>
    </source>
</evidence>
<dbReference type="AlphaFoldDB" id="A0A0A2WQP1"/>
<accession>A0A0A2WQP1</accession>
<protein>
    <submittedName>
        <fullName evidence="6">Alpha-amylase</fullName>
    </submittedName>
</protein>
<gene>
    <name evidence="6" type="ORF">THFILI_08750</name>
</gene>
<reference evidence="6 7" key="1">
    <citation type="journal article" date="2015" name="Genome Announc.">
        <title>Draft Genome Sequence of the Thermophile Thermus filiformis ATCC 43280, Producer of Carotenoid-(Di)glucoside-Branched Fatty Acid (Di)esters and Source of Hyperthermostable Enzymes of Biotechnological Interest.</title>
        <authorList>
            <person name="Mandelli F."/>
            <person name="Oliveira Ramires B."/>
            <person name="Couger M.B."/>
            <person name="Paixao D.A."/>
            <person name="Camilo C.M."/>
            <person name="Polikarpov I."/>
            <person name="Prade R."/>
            <person name="Riano-Pachon D.M."/>
            <person name="Squina F.M."/>
        </authorList>
    </citation>
    <scope>NUCLEOTIDE SEQUENCE [LARGE SCALE GENOMIC DNA]</scope>
    <source>
        <strain evidence="6 7">ATCC 43280</strain>
    </source>
</reference>
<comment type="caution">
    <text evidence="6">The sequence shown here is derived from an EMBL/GenBank/DDBJ whole genome shotgun (WGS) entry which is preliminary data.</text>
</comment>
<dbReference type="OrthoDB" id="9805159at2"/>
<dbReference type="GO" id="GO:0004556">
    <property type="term" value="F:alpha-amylase activity"/>
    <property type="evidence" value="ECO:0007669"/>
    <property type="project" value="TreeGrafter"/>
</dbReference>
<name>A0A0A2WQP1_THEFI</name>
<evidence type="ECO:0000256" key="3">
    <source>
        <dbReference type="ARBA" id="ARBA00023295"/>
    </source>
</evidence>
<keyword evidence="3" id="KW-0326">Glycosidase</keyword>
<dbReference type="GO" id="GO:0009313">
    <property type="term" value="P:oligosaccharide catabolic process"/>
    <property type="evidence" value="ECO:0007669"/>
    <property type="project" value="TreeGrafter"/>
</dbReference>
<dbReference type="CDD" id="cd11331">
    <property type="entry name" value="AmyAc_OligoGlu_like"/>
    <property type="match status" value="1"/>
</dbReference>
<dbReference type="InterPro" id="IPR006047">
    <property type="entry name" value="GH13_cat_dom"/>
</dbReference>
<sequence length="528" mass="61660">MWWKEAVIYQVYPRSFQDTNGDGVGDLEGVRRRLPYLKGLGVDALWLSPFYKSPMRDFGYDVSDYCDVDPLFGTLEDFDRLLQEAHALGLRVLVDLVPNHTSDQHPWFLEARASRESPKRDWYVWADPAPHGGPPNNWQSFFGGPAWTLDEKTGQYYLHQFLPEQPDLNWRNPEVREAIKEVMRFWLRRGVDGFRVDTLWLLAEDLLLRDEPGNPDWRPGMWDRGRHLHLHMEDQPETHAYVREMRQVLDEFSEPGRERVMVGEIYLPFPQLVRYYQAGCHLPFNFHLIFRGLPDWRPENLARIVEEYESLLTRWDWPNWVLGNHDQPRLASRLGEAQARVAAMLLFTLRGTPTWYYGDELALPNGEIPPEKVQDPAALRQRGRKGEHGLPPGRDPCRTPMPWDDSPHAGFSTREPWLPLNPDWRTRNVAAQEKDPRSMLHLVRRLIALRKDPELLYGAYRTYRAEGGVYAYLRGEGWLVALNLTDKEKRLELPRRGRVALSTHLDREEEAKEDLALRPDEGVVVRLG</sequence>
<dbReference type="Gene3D" id="3.90.400.10">
    <property type="entry name" value="Oligo-1,6-glucosidase, Domain 2"/>
    <property type="match status" value="1"/>
</dbReference>
<evidence type="ECO:0000256" key="2">
    <source>
        <dbReference type="ARBA" id="ARBA00022801"/>
    </source>
</evidence>
<dbReference type="RefSeq" id="WP_038067048.1">
    <property type="nucleotide sequence ID" value="NZ_JPSL02000040.1"/>
</dbReference>
<evidence type="ECO:0000256" key="1">
    <source>
        <dbReference type="ARBA" id="ARBA00008061"/>
    </source>
</evidence>
<keyword evidence="7" id="KW-1185">Reference proteome</keyword>
<dbReference type="Gene3D" id="2.60.40.1180">
    <property type="entry name" value="Golgi alpha-mannosidase II"/>
    <property type="match status" value="1"/>
</dbReference>
<dbReference type="SMART" id="SM00642">
    <property type="entry name" value="Aamy"/>
    <property type="match status" value="1"/>
</dbReference>
<dbReference type="SUPFAM" id="SSF51011">
    <property type="entry name" value="Glycosyl hydrolase domain"/>
    <property type="match status" value="1"/>
</dbReference>
<dbReference type="PANTHER" id="PTHR10357:SF179">
    <property type="entry name" value="NEUTRAL AND BASIC AMINO ACID TRANSPORT PROTEIN RBAT"/>
    <property type="match status" value="1"/>
</dbReference>
<dbReference type="InterPro" id="IPR045857">
    <property type="entry name" value="O16G_dom_2"/>
</dbReference>
<dbReference type="PATRIC" id="fig|276.5.peg.2129"/>
<dbReference type="EMBL" id="JPSL02000040">
    <property type="protein sequence ID" value="KGQ21072.1"/>
    <property type="molecule type" value="Genomic_DNA"/>
</dbReference>
<feature type="domain" description="Glycosyl hydrolase family 13 catalytic" evidence="5">
    <location>
        <begin position="10"/>
        <end position="398"/>
    </location>
</feature>
<dbReference type="Gene3D" id="3.20.20.80">
    <property type="entry name" value="Glycosidases"/>
    <property type="match status" value="1"/>
</dbReference>
<dbReference type="STRING" id="276.THFILI_08750"/>
<comment type="similarity">
    <text evidence="1">Belongs to the glycosyl hydrolase 13 family.</text>
</comment>
<evidence type="ECO:0000313" key="7">
    <source>
        <dbReference type="Proteomes" id="UP000030364"/>
    </source>
</evidence>
<evidence type="ECO:0000259" key="5">
    <source>
        <dbReference type="SMART" id="SM00642"/>
    </source>
</evidence>
<dbReference type="FunFam" id="3.90.400.10:FF:000002">
    <property type="entry name" value="Sucrose isomerase"/>
    <property type="match status" value="1"/>
</dbReference>
<proteinExistence type="inferred from homology"/>
<dbReference type="SUPFAM" id="SSF51445">
    <property type="entry name" value="(Trans)glycosidases"/>
    <property type="match status" value="1"/>
</dbReference>
<dbReference type="Proteomes" id="UP000030364">
    <property type="component" value="Unassembled WGS sequence"/>
</dbReference>
<dbReference type="InterPro" id="IPR013780">
    <property type="entry name" value="Glyco_hydro_b"/>
</dbReference>
<feature type="region of interest" description="Disordered" evidence="4">
    <location>
        <begin position="378"/>
        <end position="398"/>
    </location>
</feature>
<dbReference type="PANTHER" id="PTHR10357">
    <property type="entry name" value="ALPHA-AMYLASE FAMILY MEMBER"/>
    <property type="match status" value="1"/>
</dbReference>
<organism evidence="6 7">
    <name type="scientific">Thermus filiformis</name>
    <dbReference type="NCBI Taxonomy" id="276"/>
    <lineage>
        <taxon>Bacteria</taxon>
        <taxon>Thermotogati</taxon>
        <taxon>Deinococcota</taxon>
        <taxon>Deinococci</taxon>
        <taxon>Thermales</taxon>
        <taxon>Thermaceae</taxon>
        <taxon>Thermus</taxon>
    </lineage>
</organism>
<keyword evidence="2" id="KW-0378">Hydrolase</keyword>
<dbReference type="Pfam" id="PF00128">
    <property type="entry name" value="Alpha-amylase"/>
    <property type="match status" value="1"/>
</dbReference>
<dbReference type="InterPro" id="IPR017853">
    <property type="entry name" value="GH"/>
</dbReference>
<evidence type="ECO:0000313" key="6">
    <source>
        <dbReference type="EMBL" id="KGQ21072.1"/>
    </source>
</evidence>